<evidence type="ECO:0000313" key="2">
    <source>
        <dbReference type="EMBL" id="MBK1827721.1"/>
    </source>
</evidence>
<feature type="domain" description="ApaG" evidence="1">
    <location>
        <begin position="2"/>
        <end position="123"/>
    </location>
</feature>
<evidence type="ECO:0000313" key="3">
    <source>
        <dbReference type="Proteomes" id="UP000658278"/>
    </source>
</evidence>
<name>A0A934RFS8_9BACT</name>
<dbReference type="GO" id="GO:0070987">
    <property type="term" value="P:error-free translesion synthesis"/>
    <property type="evidence" value="ECO:0007669"/>
    <property type="project" value="TreeGrafter"/>
</dbReference>
<dbReference type="Proteomes" id="UP000658278">
    <property type="component" value="Unassembled WGS sequence"/>
</dbReference>
<evidence type="ECO:0000259" key="1">
    <source>
        <dbReference type="PROSITE" id="PS51087"/>
    </source>
</evidence>
<organism evidence="2 3">
    <name type="scientific">Haloferula rosea</name>
    <dbReference type="NCBI Taxonomy" id="490093"/>
    <lineage>
        <taxon>Bacteria</taxon>
        <taxon>Pseudomonadati</taxon>
        <taxon>Verrucomicrobiota</taxon>
        <taxon>Verrucomicrobiia</taxon>
        <taxon>Verrucomicrobiales</taxon>
        <taxon>Verrucomicrobiaceae</taxon>
        <taxon>Haloferula</taxon>
    </lineage>
</organism>
<keyword evidence="3" id="KW-1185">Reference proteome</keyword>
<proteinExistence type="predicted"/>
<dbReference type="PANTHER" id="PTHR14289">
    <property type="entry name" value="F-BOX ONLY PROTEIN 3"/>
    <property type="match status" value="1"/>
</dbReference>
<comment type="caution">
    <text evidence="2">The sequence shown here is derived from an EMBL/GenBank/DDBJ whole genome shotgun (WGS) entry which is preliminary data.</text>
</comment>
<gene>
    <name evidence="2" type="ORF">JIN81_11880</name>
</gene>
<dbReference type="EMBL" id="JAENII010000008">
    <property type="protein sequence ID" value="MBK1827721.1"/>
    <property type="molecule type" value="Genomic_DNA"/>
</dbReference>
<dbReference type="InterPro" id="IPR007474">
    <property type="entry name" value="ApaG_domain"/>
</dbReference>
<dbReference type="SUPFAM" id="SSF110069">
    <property type="entry name" value="ApaG-like"/>
    <property type="match status" value="1"/>
</dbReference>
<dbReference type="PANTHER" id="PTHR14289:SF16">
    <property type="entry name" value="POLYMERASE DELTA-INTERACTING PROTEIN 2"/>
    <property type="match status" value="1"/>
</dbReference>
<dbReference type="Pfam" id="PF04379">
    <property type="entry name" value="DUF525"/>
    <property type="match status" value="1"/>
</dbReference>
<dbReference type="AlphaFoldDB" id="A0A934RFS8"/>
<dbReference type="InterPro" id="IPR036767">
    <property type="entry name" value="ApaG_sf"/>
</dbReference>
<sequence length="123" mass="13702">MRELKGLKVKVDDVVYMPSLDAPADKPHPFVYFISIVNGSQEQVRILGRKWIVKEGDEQVVVEGDGVVGQTPDLAPGQDFSYNSYHVTAEDASVEGAFFGQTADGEWVFVRIPEFQLCVPDWV</sequence>
<reference evidence="2" key="1">
    <citation type="submission" date="2021-01" db="EMBL/GenBank/DDBJ databases">
        <title>Modified the classification status of verrucomicrobia.</title>
        <authorList>
            <person name="Feng X."/>
        </authorList>
    </citation>
    <scope>NUCLEOTIDE SEQUENCE</scope>
    <source>
        <strain evidence="2">KCTC 22201</strain>
    </source>
</reference>
<accession>A0A934RFS8</accession>
<protein>
    <submittedName>
        <fullName evidence="2">ApaG domain</fullName>
    </submittedName>
</protein>
<dbReference type="Gene3D" id="2.60.40.1470">
    <property type="entry name" value="ApaG domain"/>
    <property type="match status" value="1"/>
</dbReference>
<dbReference type="PROSITE" id="PS51087">
    <property type="entry name" value="APAG"/>
    <property type="match status" value="1"/>
</dbReference>
<dbReference type="RefSeq" id="WP_200279631.1">
    <property type="nucleotide sequence ID" value="NZ_JAENII010000008.1"/>
</dbReference>